<dbReference type="Gene3D" id="3.40.50.450">
    <property type="match status" value="1"/>
</dbReference>
<dbReference type="SUPFAM" id="SSF52309">
    <property type="entry name" value="N-(deoxy)ribosyltransferase-like"/>
    <property type="match status" value="1"/>
</dbReference>
<dbReference type="Pfam" id="PF15891">
    <property type="entry name" value="Nuc_deoxyri_tr2"/>
    <property type="match status" value="1"/>
</dbReference>
<protein>
    <submittedName>
        <fullName evidence="1">Nucleoside 2-deoxyribosyltransferase domain-containing protein</fullName>
    </submittedName>
</protein>
<organism evidence="1 2">
    <name type="scientific">Candidatus Cryptobacteroides avistercoris</name>
    <dbReference type="NCBI Taxonomy" id="2840758"/>
    <lineage>
        <taxon>Bacteria</taxon>
        <taxon>Pseudomonadati</taxon>
        <taxon>Bacteroidota</taxon>
        <taxon>Bacteroidia</taxon>
        <taxon>Bacteroidales</taxon>
        <taxon>Candidatus Cryptobacteroides</taxon>
    </lineage>
</organism>
<comment type="caution">
    <text evidence="1">The sequence shown here is derived from an EMBL/GenBank/DDBJ whole genome shotgun (WGS) entry which is preliminary data.</text>
</comment>
<evidence type="ECO:0000313" key="2">
    <source>
        <dbReference type="Proteomes" id="UP000823769"/>
    </source>
</evidence>
<reference evidence="1" key="1">
    <citation type="submission" date="2020-10" db="EMBL/GenBank/DDBJ databases">
        <authorList>
            <person name="Gilroy R."/>
        </authorList>
    </citation>
    <scope>NUCLEOTIDE SEQUENCE</scope>
    <source>
        <strain evidence="1">B3-1481</strain>
    </source>
</reference>
<accession>A0A9D9IW14</accession>
<reference evidence="1" key="2">
    <citation type="journal article" date="2021" name="PeerJ">
        <title>Extensive microbial diversity within the chicken gut microbiome revealed by metagenomics and culture.</title>
        <authorList>
            <person name="Gilroy R."/>
            <person name="Ravi A."/>
            <person name="Getino M."/>
            <person name="Pursley I."/>
            <person name="Horton D.L."/>
            <person name="Alikhan N.F."/>
            <person name="Baker D."/>
            <person name="Gharbi K."/>
            <person name="Hall N."/>
            <person name="Watson M."/>
            <person name="Adriaenssens E.M."/>
            <person name="Foster-Nyarko E."/>
            <person name="Jarju S."/>
            <person name="Secka A."/>
            <person name="Antonio M."/>
            <person name="Oren A."/>
            <person name="Chaudhuri R.R."/>
            <person name="La Ragione R."/>
            <person name="Hildebrand F."/>
            <person name="Pallen M.J."/>
        </authorList>
    </citation>
    <scope>NUCLEOTIDE SEQUENCE</scope>
    <source>
        <strain evidence="1">B3-1481</strain>
    </source>
</reference>
<dbReference type="InterPro" id="IPR039470">
    <property type="entry name" value="Nuc_deoxyri_tr2"/>
</dbReference>
<name>A0A9D9IW14_9BACT</name>
<dbReference type="Proteomes" id="UP000823769">
    <property type="component" value="Unassembled WGS sequence"/>
</dbReference>
<gene>
    <name evidence="1" type="ORF">IAB76_01000</name>
</gene>
<sequence length="168" mass="18803">MGRRTASLAQAESSVVTVHPHEERIENADSAGRTTVFLAGTIDMGNSVDWQARADSLFAALPSGGFMLFNPRQEHWDAAKPGEMDYQVNWELEHLEQADWIIMNFLPGSQSPITLLELGLHARSGRLLVICPPEFYRYDNVRITCAKYGVPMFGSLEDAVWHVAQTKK</sequence>
<dbReference type="EMBL" id="JADILW010000016">
    <property type="protein sequence ID" value="MBO8479678.1"/>
    <property type="molecule type" value="Genomic_DNA"/>
</dbReference>
<evidence type="ECO:0000313" key="1">
    <source>
        <dbReference type="EMBL" id="MBO8479678.1"/>
    </source>
</evidence>
<proteinExistence type="predicted"/>
<dbReference type="AlphaFoldDB" id="A0A9D9IW14"/>